<reference evidence="10 11" key="2">
    <citation type="journal article" date="2011" name="J. Bacteriol.">
        <title>Genomes of three methylotrophs from a single niche uncover genetic and metabolic divergence of Methylophilaceae.</title>
        <authorList>
            <person name="Lapidus A."/>
            <person name="Clum A."/>
            <person name="Labutti K."/>
            <person name="Kaluzhnaya M.G."/>
            <person name="Lim S."/>
            <person name="Beck D.A."/>
            <person name="Glavina Del Rio T."/>
            <person name="Nolan M."/>
            <person name="Mavromatis K."/>
            <person name="Huntemann M."/>
            <person name="Lucas S."/>
            <person name="Lidstrom M.E."/>
            <person name="Ivanova N."/>
            <person name="Chistoserdova L."/>
        </authorList>
    </citation>
    <scope>NUCLEOTIDE SEQUENCE [LARGE SCALE GENOMIC DNA]</scope>
    <source>
        <strain evidence="11">JLW8 / ATCC BAA-1282 / DSM 17540</strain>
    </source>
</reference>
<dbReference type="SUPFAM" id="SSF47384">
    <property type="entry name" value="Homodimeric domain of signal transducing histidine kinase"/>
    <property type="match status" value="1"/>
</dbReference>
<keyword evidence="5" id="KW-0808">Transferase</keyword>
<dbReference type="GO" id="GO:0005886">
    <property type="term" value="C:plasma membrane"/>
    <property type="evidence" value="ECO:0007669"/>
    <property type="project" value="UniProtKB-SubCell"/>
</dbReference>
<organism evidence="10 11">
    <name type="scientific">Methylotenera mobilis (strain JLW8 / ATCC BAA-1282 / DSM 17540)</name>
    <dbReference type="NCBI Taxonomy" id="583345"/>
    <lineage>
        <taxon>Bacteria</taxon>
        <taxon>Pseudomonadati</taxon>
        <taxon>Pseudomonadota</taxon>
        <taxon>Betaproteobacteria</taxon>
        <taxon>Nitrosomonadales</taxon>
        <taxon>Methylophilaceae</taxon>
        <taxon>Methylotenera</taxon>
    </lineage>
</organism>
<dbReference type="CDD" id="cd00082">
    <property type="entry name" value="HisKA"/>
    <property type="match status" value="1"/>
</dbReference>
<dbReference type="KEGG" id="mmb:Mmol_1340"/>
<dbReference type="Pfam" id="PF02518">
    <property type="entry name" value="HATPase_c"/>
    <property type="match status" value="1"/>
</dbReference>
<evidence type="ECO:0000313" key="11">
    <source>
        <dbReference type="Proteomes" id="UP000002742"/>
    </source>
</evidence>
<name>C6WWE7_METML</name>
<dbReference type="PROSITE" id="PS51257">
    <property type="entry name" value="PROKAR_LIPOPROTEIN"/>
    <property type="match status" value="1"/>
</dbReference>
<feature type="transmembrane region" description="Helical" evidence="8">
    <location>
        <begin position="337"/>
        <end position="355"/>
    </location>
</feature>
<dbReference type="GO" id="GO:0004721">
    <property type="term" value="F:phosphoprotein phosphatase activity"/>
    <property type="evidence" value="ECO:0007669"/>
    <property type="project" value="TreeGrafter"/>
</dbReference>
<dbReference type="PRINTS" id="PR00344">
    <property type="entry name" value="BCTRLSENSOR"/>
</dbReference>
<keyword evidence="6 10" id="KW-0418">Kinase</keyword>
<dbReference type="AlphaFoldDB" id="C6WWE7"/>
<dbReference type="InterPro" id="IPR003661">
    <property type="entry name" value="HisK_dim/P_dom"/>
</dbReference>
<dbReference type="InterPro" id="IPR004358">
    <property type="entry name" value="Sig_transdc_His_kin-like_C"/>
</dbReference>
<keyword evidence="7" id="KW-0902">Two-component regulatory system</keyword>
<dbReference type="EMBL" id="CP001672">
    <property type="protein sequence ID" value="ACT48246.1"/>
    <property type="molecule type" value="Genomic_DNA"/>
</dbReference>
<dbReference type="RefSeq" id="WP_015832281.1">
    <property type="nucleotide sequence ID" value="NC_012968.1"/>
</dbReference>
<dbReference type="InterPro" id="IPR050351">
    <property type="entry name" value="BphY/WalK/GraS-like"/>
</dbReference>
<dbReference type="SUPFAM" id="SSF55874">
    <property type="entry name" value="ATPase domain of HSP90 chaperone/DNA topoisomerase II/histidine kinase"/>
    <property type="match status" value="1"/>
</dbReference>
<keyword evidence="8" id="KW-0472">Membrane</keyword>
<feature type="transmembrane region" description="Helical" evidence="8">
    <location>
        <begin position="309"/>
        <end position="330"/>
    </location>
</feature>
<feature type="transmembrane region" description="Helical" evidence="8">
    <location>
        <begin position="361"/>
        <end position="379"/>
    </location>
</feature>
<dbReference type="HOGENOM" id="CLU_016084_0_0_4"/>
<evidence type="ECO:0000256" key="1">
    <source>
        <dbReference type="ARBA" id="ARBA00000085"/>
    </source>
</evidence>
<dbReference type="eggNOG" id="COG4252">
    <property type="taxonomic scope" value="Bacteria"/>
</dbReference>
<dbReference type="InterPro" id="IPR036097">
    <property type="entry name" value="HisK_dim/P_sf"/>
</dbReference>
<dbReference type="InterPro" id="IPR003594">
    <property type="entry name" value="HATPase_dom"/>
</dbReference>
<evidence type="ECO:0000256" key="6">
    <source>
        <dbReference type="ARBA" id="ARBA00022777"/>
    </source>
</evidence>
<evidence type="ECO:0000256" key="5">
    <source>
        <dbReference type="ARBA" id="ARBA00022679"/>
    </source>
</evidence>
<dbReference type="STRING" id="583345.Mmol_1340"/>
<dbReference type="GO" id="GO:0000155">
    <property type="term" value="F:phosphorelay sensor kinase activity"/>
    <property type="evidence" value="ECO:0007669"/>
    <property type="project" value="InterPro"/>
</dbReference>
<evidence type="ECO:0000313" key="10">
    <source>
        <dbReference type="EMBL" id="ACT48246.1"/>
    </source>
</evidence>
<keyword evidence="11" id="KW-1185">Reference proteome</keyword>
<keyword evidence="8" id="KW-0812">Transmembrane</keyword>
<evidence type="ECO:0000259" key="9">
    <source>
        <dbReference type="PROSITE" id="PS50109"/>
    </source>
</evidence>
<keyword evidence="4" id="KW-0597">Phosphoprotein</keyword>
<comment type="subcellular location">
    <subcellularLocation>
        <location evidence="2">Cell inner membrane</location>
        <topology evidence="2">Multi-pass membrane protein</topology>
    </subcellularLocation>
</comment>
<dbReference type="InterPro" id="IPR007890">
    <property type="entry name" value="CHASE2"/>
</dbReference>
<dbReference type="FunFam" id="3.30.565.10:FF:000006">
    <property type="entry name" value="Sensor histidine kinase WalK"/>
    <property type="match status" value="1"/>
</dbReference>
<dbReference type="GO" id="GO:0016036">
    <property type="term" value="P:cellular response to phosphate starvation"/>
    <property type="evidence" value="ECO:0007669"/>
    <property type="project" value="TreeGrafter"/>
</dbReference>
<dbReference type="InterPro" id="IPR005467">
    <property type="entry name" value="His_kinase_dom"/>
</dbReference>
<dbReference type="PANTHER" id="PTHR45453">
    <property type="entry name" value="PHOSPHATE REGULON SENSOR PROTEIN PHOR"/>
    <property type="match status" value="1"/>
</dbReference>
<dbReference type="OrthoDB" id="9802500at2"/>
<feature type="domain" description="Histidine kinase" evidence="9">
    <location>
        <begin position="448"/>
        <end position="655"/>
    </location>
</feature>
<dbReference type="Gene3D" id="3.30.565.10">
    <property type="entry name" value="Histidine kinase-like ATPase, C-terminal domain"/>
    <property type="match status" value="1"/>
</dbReference>
<protein>
    <recommendedName>
        <fullName evidence="3">histidine kinase</fullName>
        <ecNumber evidence="3">2.7.13.3</ecNumber>
    </recommendedName>
</protein>
<dbReference type="eggNOG" id="COG2205">
    <property type="taxonomic scope" value="Bacteria"/>
</dbReference>
<dbReference type="Pfam" id="PF05226">
    <property type="entry name" value="CHASE2"/>
    <property type="match status" value="1"/>
</dbReference>
<dbReference type="PROSITE" id="PS50109">
    <property type="entry name" value="HIS_KIN"/>
    <property type="match status" value="1"/>
</dbReference>
<sequence length="678" mass="75278">MQINDRLFTAIALALIACAFTLSEVLVRFDHFYYDLGQRLSFKNAPDNIVIVAVDEASINAIGKWPWSKRFHTELINHLVGQQPKVIGFGVVFSEPERDAEEVDYAFAQAIRRAGNVVLPVLLEAPYVGAAVKQSLPIPPLVGSVAGFGRLNVLLDSDGVARSFYLWEGLSSSALTSVGLPHFSQSVLQVAHMLPAYVNTVAPVIHPSNPSALNYAGDAAQRLISYSPRKVDFFGPPRHFNQISYVDVLANKYSSDFFRDKIVLVGVTALGGGDVLYTPVSSYSQPMPGIEFHANAIAAMQDASLVVDAPGWLVSLLCALLAMFPLLWLPRMQPLKSVVMIAVYFPMIILASLSIVHWWQVWIPVSGALAAILLAYPIWSWRKLNSAQLSLDKELQRLRDELAALGMVTEDSLDESNVDPLQSRILKVNLTAQHLRNLHKSRNDTLAFITHDIRAPLGAAMMLLDKFEANKYSQRMSKMLIRAHSMAEGFLQASRAEMANVNRFHELDMVSLTQQAIDDVYEISVAKRLKLHKDFPEECVWVRGDFGLLLRAVSNILLNAVKYSPERGVISVIIENNQQSIVLKVIDQGPGIPAKKIAKVFKRFSRAEGEHQAQEGSGLGLYFVSVTIKKHRGSVSVHSEEGRGATFIVSLPLERRKTHQPVESDRRKHYVSPFNDTI</sequence>
<evidence type="ECO:0000256" key="2">
    <source>
        <dbReference type="ARBA" id="ARBA00004429"/>
    </source>
</evidence>
<evidence type="ECO:0000256" key="3">
    <source>
        <dbReference type="ARBA" id="ARBA00012438"/>
    </source>
</evidence>
<accession>C6WWE7</accession>
<dbReference type="InterPro" id="IPR036890">
    <property type="entry name" value="HATPase_C_sf"/>
</dbReference>
<dbReference type="Proteomes" id="UP000002742">
    <property type="component" value="Chromosome"/>
</dbReference>
<keyword evidence="8" id="KW-1133">Transmembrane helix</keyword>
<evidence type="ECO:0000256" key="8">
    <source>
        <dbReference type="SAM" id="Phobius"/>
    </source>
</evidence>
<evidence type="ECO:0000256" key="7">
    <source>
        <dbReference type="ARBA" id="ARBA00023012"/>
    </source>
</evidence>
<dbReference type="PANTHER" id="PTHR45453:SF1">
    <property type="entry name" value="PHOSPHATE REGULON SENSOR PROTEIN PHOR"/>
    <property type="match status" value="1"/>
</dbReference>
<reference evidence="11" key="1">
    <citation type="submission" date="2009-07" db="EMBL/GenBank/DDBJ databases">
        <title>Complete sequence of Methylotenera mobilis JLW8.</title>
        <authorList>
            <consortium name="US DOE Joint Genome Institute"/>
            <person name="Lucas S."/>
            <person name="Copeland A."/>
            <person name="Lapidus A."/>
            <person name="Glavina del Rio T."/>
            <person name="Tice H."/>
            <person name="Bruce D."/>
            <person name="Goodwin L."/>
            <person name="Pitluck S."/>
            <person name="LaButti K.M."/>
            <person name="Clum A."/>
            <person name="Larimer F."/>
            <person name="Land M."/>
            <person name="Hauser L."/>
            <person name="Kyrpides N."/>
            <person name="Mikhailova N."/>
            <person name="Kayluzhnaya M."/>
            <person name="Chistoserdova L."/>
        </authorList>
    </citation>
    <scope>NUCLEOTIDE SEQUENCE [LARGE SCALE GENOMIC DNA]</scope>
    <source>
        <strain evidence="11">JLW8 / ATCC BAA-1282 / DSM 17540</strain>
    </source>
</reference>
<dbReference type="EC" id="2.7.13.3" evidence="3"/>
<dbReference type="SMART" id="SM00387">
    <property type="entry name" value="HATPase_c"/>
    <property type="match status" value="1"/>
</dbReference>
<comment type="catalytic activity">
    <reaction evidence="1">
        <text>ATP + protein L-histidine = ADP + protein N-phospho-L-histidine.</text>
        <dbReference type="EC" id="2.7.13.3"/>
    </reaction>
</comment>
<proteinExistence type="predicted"/>
<evidence type="ECO:0000256" key="4">
    <source>
        <dbReference type="ARBA" id="ARBA00022553"/>
    </source>
</evidence>
<gene>
    <name evidence="10" type="ordered locus">Mmol_1340</name>
</gene>
<dbReference type="SMART" id="SM01080">
    <property type="entry name" value="CHASE2"/>
    <property type="match status" value="1"/>
</dbReference>